<sequence length="242" mass="26893">MADKGVLYIVWGEQGRALMNRSLASLRQYHPDLPVHVATLPDGLDPMQGLLQKARMLDLSPFATTLFLDADTVVLGNLDFGFAQADRFGLACSICECPWARRYGGLDGDIVEYNTGVVFFSRRAAPVFEAWKTLAPTLDSSFLHVPPGQRVVGRMPYNDQASFAKAVDRTGVLPAVLPLNWNYRPRWQHSFFGPLKIWHDYMDVPPVIRDTNAYYETHGRDAVMQCVTLPFEALAQGGGASS</sequence>
<evidence type="ECO:0000313" key="2">
    <source>
        <dbReference type="Proteomes" id="UP000584642"/>
    </source>
</evidence>
<dbReference type="RefSeq" id="WP_180286753.1">
    <property type="nucleotide sequence ID" value="NZ_JABFDB010000049.1"/>
</dbReference>
<evidence type="ECO:0008006" key="3">
    <source>
        <dbReference type="Google" id="ProtNLM"/>
    </source>
</evidence>
<dbReference type="SUPFAM" id="SSF53448">
    <property type="entry name" value="Nucleotide-diphospho-sugar transferases"/>
    <property type="match status" value="1"/>
</dbReference>
<name>A0ABX2TMX8_9PROT</name>
<accession>A0ABX2TMX8</accession>
<gene>
    <name evidence="1" type="ORF">HND93_35195</name>
</gene>
<dbReference type="InterPro" id="IPR029044">
    <property type="entry name" value="Nucleotide-diphossugar_trans"/>
</dbReference>
<organism evidence="1 2">
    <name type="scientific">Azospirillum oleiclasticum</name>
    <dbReference type="NCBI Taxonomy" id="2735135"/>
    <lineage>
        <taxon>Bacteria</taxon>
        <taxon>Pseudomonadati</taxon>
        <taxon>Pseudomonadota</taxon>
        <taxon>Alphaproteobacteria</taxon>
        <taxon>Rhodospirillales</taxon>
        <taxon>Azospirillaceae</taxon>
        <taxon>Azospirillum</taxon>
    </lineage>
</organism>
<protein>
    <recommendedName>
        <fullName evidence="3">Glycosyl transferase</fullName>
    </recommendedName>
</protein>
<dbReference type="EMBL" id="JABFDB010000049">
    <property type="protein sequence ID" value="NYZ24979.1"/>
    <property type="molecule type" value="Genomic_DNA"/>
</dbReference>
<reference evidence="1 2" key="1">
    <citation type="submission" date="2020-05" db="EMBL/GenBank/DDBJ databases">
        <title>Azospirillum oleiclasticum sp. nov, a nitrogen-fixing and heavy crude oil-emulsifying bacterium isolated from the crude oil of Yumen Oilfield.</title>
        <authorList>
            <person name="Wu D."/>
            <person name="Cai M."/>
            <person name="Zhang X."/>
        </authorList>
    </citation>
    <scope>NUCLEOTIDE SEQUENCE [LARGE SCALE GENOMIC DNA]</scope>
    <source>
        <strain evidence="1 2">ROY-1-1-2</strain>
    </source>
</reference>
<proteinExistence type="predicted"/>
<dbReference type="Gene3D" id="3.90.550.10">
    <property type="entry name" value="Spore Coat Polysaccharide Biosynthesis Protein SpsA, Chain A"/>
    <property type="match status" value="1"/>
</dbReference>
<keyword evidence="2" id="KW-1185">Reference proteome</keyword>
<dbReference type="Proteomes" id="UP000584642">
    <property type="component" value="Unassembled WGS sequence"/>
</dbReference>
<evidence type="ECO:0000313" key="1">
    <source>
        <dbReference type="EMBL" id="NYZ24979.1"/>
    </source>
</evidence>
<comment type="caution">
    <text evidence="1">The sequence shown here is derived from an EMBL/GenBank/DDBJ whole genome shotgun (WGS) entry which is preliminary data.</text>
</comment>